<keyword evidence="4" id="KW-1185">Reference proteome</keyword>
<reference evidence="3 4" key="1">
    <citation type="journal article" date="2018" name="Front. Plant Sci.">
        <title>Red Clover (Trifolium pratense) and Zigzag Clover (T. medium) - A Picture of Genomic Similarities and Differences.</title>
        <authorList>
            <person name="Dluhosova J."/>
            <person name="Istvanek J."/>
            <person name="Nedelnik J."/>
            <person name="Repkova J."/>
        </authorList>
    </citation>
    <scope>NUCLEOTIDE SEQUENCE [LARGE SCALE GENOMIC DNA]</scope>
    <source>
        <strain evidence="4">cv. 10/8</strain>
        <tissue evidence="3">Leaf</tissue>
    </source>
</reference>
<dbReference type="SUPFAM" id="SSF52047">
    <property type="entry name" value="RNI-like"/>
    <property type="match status" value="1"/>
</dbReference>
<dbReference type="InterPro" id="IPR050905">
    <property type="entry name" value="Plant_NBS-LRR"/>
</dbReference>
<comment type="caution">
    <text evidence="3">The sequence shown here is derived from an EMBL/GenBank/DDBJ whole genome shotgun (WGS) entry which is preliminary data.</text>
</comment>
<dbReference type="Gene3D" id="3.80.10.10">
    <property type="entry name" value="Ribonuclease Inhibitor"/>
    <property type="match status" value="1"/>
</dbReference>
<name>A0A392NKM5_9FABA</name>
<feature type="non-terminal residue" evidence="3">
    <location>
        <position position="280"/>
    </location>
</feature>
<feature type="domain" description="Disease resistance protein At4g27190-like leucine-rich repeats" evidence="2">
    <location>
        <begin position="168"/>
        <end position="268"/>
    </location>
</feature>
<evidence type="ECO:0000256" key="1">
    <source>
        <dbReference type="ARBA" id="ARBA00022821"/>
    </source>
</evidence>
<sequence>MELFQATHREGVGENSRTSINRQPLFLDFKAISILEELSLHQKHISVLRLGQCKEDLKHLHKIHLCFDVKENENPTSPLEIFEMPPHIQDMTIECCHRPDVFLPPNTKFSEHELLEHLKMWNMSNVSKLELIGLGDSSWLSTVCGKLQELNVRQCSDLTTLFRSTSAASFSNLKEMAITECRGLEYLFTLSTTKKFIHLEKITVKECSSLRTVLAKEEDEAPQGAEFKRLRWIDLNSLSSLDCFYPGNNTLQLPLLFQVEIGQCPKMEVFSRGEINAKSF</sequence>
<keyword evidence="1" id="KW-0611">Plant defense</keyword>
<dbReference type="EMBL" id="LXQA010039136">
    <property type="protein sequence ID" value="MCH99014.1"/>
    <property type="molecule type" value="Genomic_DNA"/>
</dbReference>
<protein>
    <submittedName>
        <fullName evidence="3">Rpp4 candidate 3</fullName>
    </submittedName>
</protein>
<evidence type="ECO:0000313" key="4">
    <source>
        <dbReference type="Proteomes" id="UP000265520"/>
    </source>
</evidence>
<dbReference type="PANTHER" id="PTHR33463">
    <property type="entry name" value="NB-ARC DOMAIN-CONTAINING PROTEIN-RELATED"/>
    <property type="match status" value="1"/>
</dbReference>
<proteinExistence type="predicted"/>
<dbReference type="InterPro" id="IPR057135">
    <property type="entry name" value="At4g27190-like_LRR"/>
</dbReference>
<dbReference type="Proteomes" id="UP000265520">
    <property type="component" value="Unassembled WGS sequence"/>
</dbReference>
<accession>A0A392NKM5</accession>
<evidence type="ECO:0000259" key="2">
    <source>
        <dbReference type="Pfam" id="PF23247"/>
    </source>
</evidence>
<organism evidence="3 4">
    <name type="scientific">Trifolium medium</name>
    <dbReference type="NCBI Taxonomy" id="97028"/>
    <lineage>
        <taxon>Eukaryota</taxon>
        <taxon>Viridiplantae</taxon>
        <taxon>Streptophyta</taxon>
        <taxon>Embryophyta</taxon>
        <taxon>Tracheophyta</taxon>
        <taxon>Spermatophyta</taxon>
        <taxon>Magnoliopsida</taxon>
        <taxon>eudicotyledons</taxon>
        <taxon>Gunneridae</taxon>
        <taxon>Pentapetalae</taxon>
        <taxon>rosids</taxon>
        <taxon>fabids</taxon>
        <taxon>Fabales</taxon>
        <taxon>Fabaceae</taxon>
        <taxon>Papilionoideae</taxon>
        <taxon>50 kb inversion clade</taxon>
        <taxon>NPAAA clade</taxon>
        <taxon>Hologalegina</taxon>
        <taxon>IRL clade</taxon>
        <taxon>Trifolieae</taxon>
        <taxon>Trifolium</taxon>
    </lineage>
</organism>
<dbReference type="PANTHER" id="PTHR33463:SF218">
    <property type="entry name" value="DISEASE RESISTANCE PROTEIN RPS2-LIKE"/>
    <property type="match status" value="1"/>
</dbReference>
<dbReference type="Pfam" id="PF23247">
    <property type="entry name" value="LRR_RPS2"/>
    <property type="match status" value="1"/>
</dbReference>
<evidence type="ECO:0000313" key="3">
    <source>
        <dbReference type="EMBL" id="MCH99014.1"/>
    </source>
</evidence>
<dbReference type="InterPro" id="IPR032675">
    <property type="entry name" value="LRR_dom_sf"/>
</dbReference>
<dbReference type="AlphaFoldDB" id="A0A392NKM5"/>